<organism evidence="2 3">
    <name type="scientific">Helicobacter mastomyrinus</name>
    <dbReference type="NCBI Taxonomy" id="287948"/>
    <lineage>
        <taxon>Bacteria</taxon>
        <taxon>Pseudomonadati</taxon>
        <taxon>Campylobacterota</taxon>
        <taxon>Epsilonproteobacteria</taxon>
        <taxon>Campylobacterales</taxon>
        <taxon>Helicobacteraceae</taxon>
        <taxon>Helicobacter</taxon>
    </lineage>
</organism>
<accession>A0ABZ3F7P8</accession>
<evidence type="ECO:0000313" key="2">
    <source>
        <dbReference type="EMBL" id="XAM18705.1"/>
    </source>
</evidence>
<evidence type="ECO:0008006" key="4">
    <source>
        <dbReference type="Google" id="ProtNLM"/>
    </source>
</evidence>
<sequence length="219" mass="23694">MPINNTQKDNLFLSGGVMYIEPYNTDGSLSGEKFDMGATEITLTRDTTTATAFTRSGGLKQKIAEVVTEESYTLKIKCNSFSPANLAAALGSKIKEVAFKKGEILPSGAVADCACSFVKIDAGSNPLLKAKLTFVGTPVQAKQVVGVIYEANIKMSGDLPLMSEEFATMDFEGSANKTDEGYYTHYIQQSKEEAQEEIVGEENLQTDEPQEVVNESESN</sequence>
<evidence type="ECO:0000256" key="1">
    <source>
        <dbReference type="SAM" id="MobiDB-lite"/>
    </source>
</evidence>
<dbReference type="RefSeq" id="WP_300859626.1">
    <property type="nucleotide sequence ID" value="NZ_CP145316.1"/>
</dbReference>
<dbReference type="Proteomes" id="UP001434737">
    <property type="component" value="Chromosome"/>
</dbReference>
<evidence type="ECO:0000313" key="3">
    <source>
        <dbReference type="Proteomes" id="UP001434737"/>
    </source>
</evidence>
<feature type="compositionally biased region" description="Acidic residues" evidence="1">
    <location>
        <begin position="194"/>
        <end position="210"/>
    </location>
</feature>
<dbReference type="EMBL" id="CP145316">
    <property type="protein sequence ID" value="XAM18705.1"/>
    <property type="molecule type" value="Genomic_DNA"/>
</dbReference>
<feature type="region of interest" description="Disordered" evidence="1">
    <location>
        <begin position="194"/>
        <end position="219"/>
    </location>
</feature>
<name>A0ABZ3F7P8_9HELI</name>
<keyword evidence="3" id="KW-1185">Reference proteome</keyword>
<gene>
    <name evidence="2" type="ORF">V3I05_03225</name>
</gene>
<reference evidence="2 3" key="1">
    <citation type="submission" date="2024-02" db="EMBL/GenBank/DDBJ databases">
        <title>Genome and pathogenicity analysis of Helicobacter mastomyrinus isolated from mice.</title>
        <authorList>
            <person name="Zhu L."/>
        </authorList>
    </citation>
    <scope>NUCLEOTIDE SEQUENCE [LARGE SCALE GENOMIC DNA]</scope>
    <source>
        <strain evidence="2 3">Hm-17</strain>
    </source>
</reference>
<protein>
    <recommendedName>
        <fullName evidence="4">Phage tail protein</fullName>
    </recommendedName>
</protein>
<proteinExistence type="predicted"/>